<dbReference type="InterPro" id="IPR023366">
    <property type="entry name" value="ATP_synth_asu-like_sf"/>
</dbReference>
<evidence type="ECO:0000259" key="11">
    <source>
        <dbReference type="PROSITE" id="PS51177"/>
    </source>
</evidence>
<dbReference type="Proteomes" id="UP000016587">
    <property type="component" value="Chromosome"/>
</dbReference>
<sequence>MFTGLVQTTGRLLQVQARGDERRFVIEPAAPMPTLTVGESIAVNGVCLTVEAGSIVGERRFGLYASGQTLSLTTLGQLRQGDMVNLERALAVGDRLGGHLVAGHVDCIATVTDRRPDGESTRFTLGFPQAFGPQVVDKGSVALDGISLTVTGCGDDWLAVNIIPATIAETTISRWTPGSKVNMETDVIAKYVQKMLAAWNGEPAKPSITEDFLRSHGF</sequence>
<evidence type="ECO:0000256" key="8">
    <source>
        <dbReference type="ARBA" id="ARBA00022737"/>
    </source>
</evidence>
<dbReference type="FunFam" id="2.40.30.20:FF:000004">
    <property type="entry name" value="Riboflavin synthase, alpha subunit"/>
    <property type="match status" value="1"/>
</dbReference>
<dbReference type="PATRIC" id="fig|1121448.10.peg.1867"/>
<dbReference type="PANTHER" id="PTHR21098:SF12">
    <property type="entry name" value="RIBOFLAVIN SYNTHASE"/>
    <property type="match status" value="1"/>
</dbReference>
<evidence type="ECO:0000313" key="13">
    <source>
        <dbReference type="Proteomes" id="UP000016587"/>
    </source>
</evidence>
<comment type="function">
    <text evidence="2">Catalyzes the dismutation of two molecules of 6,7-dimethyl-8-ribityllumazine, resulting in the formation of riboflavin and 5-amino-6-(D-ribitylamino)uracil.</text>
</comment>
<dbReference type="InterPro" id="IPR026017">
    <property type="entry name" value="Lumazine-bd_dom"/>
</dbReference>
<dbReference type="KEGG" id="dgg:DGI_1907"/>
<dbReference type="AlphaFoldDB" id="T2GAT8"/>
<evidence type="ECO:0000256" key="3">
    <source>
        <dbReference type="ARBA" id="ARBA00004887"/>
    </source>
</evidence>
<dbReference type="STRING" id="1121448.DGI_1907"/>
<dbReference type="PROSITE" id="PS51177">
    <property type="entry name" value="LUMAZINE_BIND"/>
    <property type="match status" value="2"/>
</dbReference>
<feature type="domain" description="Lumazine-binding" evidence="11">
    <location>
        <begin position="1"/>
        <end position="99"/>
    </location>
</feature>
<evidence type="ECO:0000256" key="1">
    <source>
        <dbReference type="ARBA" id="ARBA00000968"/>
    </source>
</evidence>
<comment type="catalytic activity">
    <reaction evidence="1">
        <text>2 6,7-dimethyl-8-(1-D-ribityl)lumazine + H(+) = 5-amino-6-(D-ribitylamino)uracil + riboflavin</text>
        <dbReference type="Rhea" id="RHEA:20772"/>
        <dbReference type="ChEBI" id="CHEBI:15378"/>
        <dbReference type="ChEBI" id="CHEBI:15934"/>
        <dbReference type="ChEBI" id="CHEBI:57986"/>
        <dbReference type="ChEBI" id="CHEBI:58201"/>
        <dbReference type="EC" id="2.5.1.9"/>
    </reaction>
</comment>
<dbReference type="HOGENOM" id="CLU_034388_2_0_7"/>
<dbReference type="NCBIfam" id="TIGR00187">
    <property type="entry name" value="ribE"/>
    <property type="match status" value="1"/>
</dbReference>
<gene>
    <name evidence="12" type="ORF">DGI_1907</name>
</gene>
<dbReference type="GO" id="GO:0009231">
    <property type="term" value="P:riboflavin biosynthetic process"/>
    <property type="evidence" value="ECO:0007669"/>
    <property type="project" value="UniProtKB-KW"/>
</dbReference>
<dbReference type="Pfam" id="PF00677">
    <property type="entry name" value="Lum_binding"/>
    <property type="match status" value="2"/>
</dbReference>
<dbReference type="RefSeq" id="WP_021760561.1">
    <property type="nucleotide sequence ID" value="NC_022444.1"/>
</dbReference>
<dbReference type="PIRSF" id="PIRSF000498">
    <property type="entry name" value="Riboflavin_syn_A"/>
    <property type="match status" value="1"/>
</dbReference>
<organism evidence="12 13">
    <name type="scientific">Megalodesulfovibrio gigas (strain ATCC 19364 / DSM 1382 / NCIMB 9332 / VKM B-1759)</name>
    <name type="common">Desulfovibrio gigas</name>
    <dbReference type="NCBI Taxonomy" id="1121448"/>
    <lineage>
        <taxon>Bacteria</taxon>
        <taxon>Pseudomonadati</taxon>
        <taxon>Thermodesulfobacteriota</taxon>
        <taxon>Desulfovibrionia</taxon>
        <taxon>Desulfovibrionales</taxon>
        <taxon>Desulfovibrionaceae</taxon>
        <taxon>Megalodesulfovibrio</taxon>
    </lineage>
</organism>
<proteinExistence type="predicted"/>
<feature type="repeat" description="Lumazine-binding" evidence="10">
    <location>
        <begin position="1"/>
        <end position="99"/>
    </location>
</feature>
<keyword evidence="6" id="KW-0686">Riboflavin biosynthesis</keyword>
<dbReference type="InterPro" id="IPR001783">
    <property type="entry name" value="Lumazine-bd"/>
</dbReference>
<dbReference type="Gene3D" id="2.40.30.20">
    <property type="match status" value="2"/>
</dbReference>
<evidence type="ECO:0000256" key="6">
    <source>
        <dbReference type="ARBA" id="ARBA00022619"/>
    </source>
</evidence>
<evidence type="ECO:0000256" key="4">
    <source>
        <dbReference type="ARBA" id="ARBA00012827"/>
    </source>
</evidence>
<evidence type="ECO:0000256" key="2">
    <source>
        <dbReference type="ARBA" id="ARBA00002803"/>
    </source>
</evidence>
<reference evidence="12 13" key="1">
    <citation type="journal article" date="2013" name="J. Bacteriol.">
        <title>Roles of HynAB and Ech, the only two hydrogenases found in the model sulfate reducer Desulfovibrio gigas.</title>
        <authorList>
            <person name="Morais-Silva F.O."/>
            <person name="Santos C.I."/>
            <person name="Rodrigues R."/>
            <person name="Pereira I.A."/>
            <person name="Rodrigues-Pousada C."/>
        </authorList>
    </citation>
    <scope>NUCLEOTIDE SEQUENCE [LARGE SCALE GENOMIC DNA]</scope>
    <source>
        <strain evidence="13">ATCC 19364 / DSM 1382 / NCIMB 9332 / VKM B-1759</strain>
    </source>
</reference>
<evidence type="ECO:0000256" key="5">
    <source>
        <dbReference type="ARBA" id="ARBA00013950"/>
    </source>
</evidence>
<reference evidence="13" key="2">
    <citation type="submission" date="2013-07" db="EMBL/GenBank/DDBJ databases">
        <authorList>
            <person name="Morais-Silva F.O."/>
            <person name="Rezende A.M."/>
            <person name="Pimentel C."/>
            <person name="Resende D.M."/>
            <person name="Santos C.I."/>
            <person name="Clemente C."/>
            <person name="de Oliveira L.M."/>
            <person name="da Silva S.M."/>
            <person name="Costa D.A."/>
            <person name="Varela-Raposo A."/>
            <person name="Horacio E.C.A."/>
            <person name="Matos M."/>
            <person name="Flores O."/>
            <person name="Ruiz J.C."/>
            <person name="Rodrigues-Pousada C."/>
        </authorList>
    </citation>
    <scope>NUCLEOTIDE SEQUENCE [LARGE SCALE GENOMIC DNA]</scope>
    <source>
        <strain evidence="13">ATCC 19364 / DSM 1382 / NCIMB 9332 / VKM B-1759</strain>
    </source>
</reference>
<name>T2GAT8_MEGG1</name>
<evidence type="ECO:0000256" key="9">
    <source>
        <dbReference type="NCBIfam" id="TIGR00187"/>
    </source>
</evidence>
<evidence type="ECO:0000256" key="7">
    <source>
        <dbReference type="ARBA" id="ARBA00022679"/>
    </source>
</evidence>
<dbReference type="eggNOG" id="COG0307">
    <property type="taxonomic scope" value="Bacteria"/>
</dbReference>
<dbReference type="SUPFAM" id="SSF63380">
    <property type="entry name" value="Riboflavin synthase domain-like"/>
    <property type="match status" value="2"/>
</dbReference>
<dbReference type="InterPro" id="IPR017938">
    <property type="entry name" value="Riboflavin_synthase-like_b-brl"/>
</dbReference>
<dbReference type="GO" id="GO:0004746">
    <property type="term" value="F:riboflavin synthase activity"/>
    <property type="evidence" value="ECO:0007669"/>
    <property type="project" value="UniProtKB-UniRule"/>
</dbReference>
<dbReference type="CDD" id="cd00402">
    <property type="entry name" value="Riboflavin_synthase_like"/>
    <property type="match status" value="1"/>
</dbReference>
<feature type="repeat" description="Lumazine-binding" evidence="10">
    <location>
        <begin position="100"/>
        <end position="196"/>
    </location>
</feature>
<accession>T2GAT8</accession>
<dbReference type="EC" id="2.5.1.9" evidence="4 9"/>
<dbReference type="OrthoDB" id="9788537at2"/>
<dbReference type="NCBIfam" id="NF006767">
    <property type="entry name" value="PRK09289.1"/>
    <property type="match status" value="1"/>
</dbReference>
<keyword evidence="7" id="KW-0808">Transferase</keyword>
<comment type="pathway">
    <text evidence="3">Cofactor biosynthesis; riboflavin biosynthesis; riboflavin from 2-hydroxy-3-oxobutyl phosphate and 5-amino-6-(D-ribitylamino)uracil: step 2/2.</text>
</comment>
<evidence type="ECO:0000256" key="10">
    <source>
        <dbReference type="PROSITE-ProRule" id="PRU00524"/>
    </source>
</evidence>
<dbReference type="PANTHER" id="PTHR21098">
    <property type="entry name" value="RIBOFLAVIN SYNTHASE ALPHA CHAIN"/>
    <property type="match status" value="1"/>
</dbReference>
<dbReference type="EMBL" id="CP006585">
    <property type="protein sequence ID" value="AGW13690.1"/>
    <property type="molecule type" value="Genomic_DNA"/>
</dbReference>
<feature type="domain" description="Lumazine-binding" evidence="11">
    <location>
        <begin position="100"/>
        <end position="196"/>
    </location>
</feature>
<protein>
    <recommendedName>
        <fullName evidence="5 9">Riboflavin synthase</fullName>
        <ecNumber evidence="4 9">2.5.1.9</ecNumber>
    </recommendedName>
</protein>
<evidence type="ECO:0000313" key="12">
    <source>
        <dbReference type="EMBL" id="AGW13690.1"/>
    </source>
</evidence>
<keyword evidence="8" id="KW-0677">Repeat</keyword>
<keyword evidence="13" id="KW-1185">Reference proteome</keyword>